<keyword evidence="6 7" id="KW-0131">Cell cycle</keyword>
<keyword evidence="11" id="KW-1185">Reference proteome</keyword>
<protein>
    <recommendedName>
        <fullName evidence="7">Nucleoid occlusion factor SlmA</fullName>
    </recommendedName>
</protein>
<dbReference type="NCBIfam" id="NF007015">
    <property type="entry name" value="PRK09480.1"/>
    <property type="match status" value="1"/>
</dbReference>
<dbReference type="HAMAP" id="MF_01839">
    <property type="entry name" value="NO_factor_SlmA"/>
    <property type="match status" value="1"/>
</dbReference>
<evidence type="ECO:0000256" key="8">
    <source>
        <dbReference type="PROSITE-ProRule" id="PRU00335"/>
    </source>
</evidence>
<evidence type="ECO:0000256" key="2">
    <source>
        <dbReference type="ARBA" id="ARBA00022618"/>
    </source>
</evidence>
<dbReference type="InterPro" id="IPR009057">
    <property type="entry name" value="Homeodomain-like_sf"/>
</dbReference>
<feature type="domain" description="HTH tetR-type" evidence="9">
    <location>
        <begin position="6"/>
        <end position="66"/>
    </location>
</feature>
<dbReference type="PANTHER" id="PTHR47506:SF1">
    <property type="entry name" value="HTH-TYPE TRANSCRIPTIONAL REGULATOR YJDC"/>
    <property type="match status" value="1"/>
</dbReference>
<comment type="function">
    <text evidence="7">Required for nucleoid occlusion (NO) phenomenon, which prevents Z-ring formation and cell division over the nucleoid. Acts as a DNA-associated cell division inhibitor that binds simultaneously chromosomal DNA and FtsZ, and disrupts the assembly of FtsZ polymers. SlmA-DNA-binding sequences (SBS) are dispersed on non-Ter regions of the chromosome, preventing FtsZ polymerization at these regions.</text>
</comment>
<dbReference type="SUPFAM" id="SSF46689">
    <property type="entry name" value="Homeodomain-like"/>
    <property type="match status" value="1"/>
</dbReference>
<dbReference type="Pfam" id="PF22276">
    <property type="entry name" value="SlmA-like_C"/>
    <property type="match status" value="1"/>
</dbReference>
<dbReference type="OrthoDB" id="9179041at2"/>
<dbReference type="InterPro" id="IPR023769">
    <property type="entry name" value="NO_SlmA"/>
</dbReference>
<comment type="similarity">
    <text evidence="7">Belongs to the nucleoid occlusion factor SlmA family.</text>
</comment>
<dbReference type="InterPro" id="IPR036271">
    <property type="entry name" value="Tet_transcr_reg_TetR-rel_C_sf"/>
</dbReference>
<dbReference type="GO" id="GO:0010974">
    <property type="term" value="P:negative regulation of division septum assembly"/>
    <property type="evidence" value="ECO:0007669"/>
    <property type="project" value="InterPro"/>
</dbReference>
<accession>A0A432W9T1</accession>
<evidence type="ECO:0000313" key="11">
    <source>
        <dbReference type="Proteomes" id="UP000288293"/>
    </source>
</evidence>
<dbReference type="GO" id="GO:0043565">
    <property type="term" value="F:sequence-specific DNA binding"/>
    <property type="evidence" value="ECO:0007669"/>
    <property type="project" value="UniProtKB-UniRule"/>
</dbReference>
<keyword evidence="2 7" id="KW-0132">Cell division</keyword>
<reference evidence="10 11" key="1">
    <citation type="journal article" date="2011" name="Front. Microbiol.">
        <title>Genomic signatures of strain selection and enhancement in Bacillus atrophaeus var. globigii, a historical biowarfare simulant.</title>
        <authorList>
            <person name="Gibbons H.S."/>
            <person name="Broomall S.M."/>
            <person name="McNew L.A."/>
            <person name="Daligault H."/>
            <person name="Chapman C."/>
            <person name="Bruce D."/>
            <person name="Karavis M."/>
            <person name="Krepps M."/>
            <person name="McGregor P.A."/>
            <person name="Hong C."/>
            <person name="Park K.H."/>
            <person name="Akmal A."/>
            <person name="Feldman A."/>
            <person name="Lin J.S."/>
            <person name="Chang W.E."/>
            <person name="Higgs B.W."/>
            <person name="Demirev P."/>
            <person name="Lindquist J."/>
            <person name="Liem A."/>
            <person name="Fochler E."/>
            <person name="Read T.D."/>
            <person name="Tapia R."/>
            <person name="Johnson S."/>
            <person name="Bishop-Lilly K.A."/>
            <person name="Detter C."/>
            <person name="Han C."/>
            <person name="Sozhamannan S."/>
            <person name="Rosenzweig C.N."/>
            <person name="Skowronski E.W."/>
        </authorList>
    </citation>
    <scope>NUCLEOTIDE SEQUENCE [LARGE SCALE GENOMIC DNA]</scope>
    <source>
        <strain evidence="10 11">MLST1</strain>
    </source>
</reference>
<dbReference type="GO" id="GO:0051301">
    <property type="term" value="P:cell division"/>
    <property type="evidence" value="ECO:0007669"/>
    <property type="project" value="UniProtKB-KW"/>
</dbReference>
<comment type="subcellular location">
    <subcellularLocation>
        <location evidence="7">Cytoplasm</location>
        <location evidence="7">Nucleoid</location>
    </subcellularLocation>
</comment>
<dbReference type="Gene3D" id="1.10.357.10">
    <property type="entry name" value="Tetracycline Repressor, domain 2"/>
    <property type="match status" value="1"/>
</dbReference>
<evidence type="ECO:0000256" key="1">
    <source>
        <dbReference type="ARBA" id="ARBA00022490"/>
    </source>
</evidence>
<dbReference type="RefSeq" id="WP_126803614.1">
    <property type="nucleotide sequence ID" value="NZ_PIPL01000001.1"/>
</dbReference>
<dbReference type="Pfam" id="PF00440">
    <property type="entry name" value="TetR_N"/>
    <property type="match status" value="1"/>
</dbReference>
<keyword evidence="5" id="KW-0804">Transcription</keyword>
<evidence type="ECO:0000313" key="10">
    <source>
        <dbReference type="EMBL" id="RUO26801.1"/>
    </source>
</evidence>
<evidence type="ECO:0000256" key="5">
    <source>
        <dbReference type="ARBA" id="ARBA00023163"/>
    </source>
</evidence>
<dbReference type="GO" id="GO:0005737">
    <property type="term" value="C:cytoplasm"/>
    <property type="evidence" value="ECO:0007669"/>
    <property type="project" value="UniProtKB-UniRule"/>
</dbReference>
<keyword evidence="1 7" id="KW-0963">Cytoplasm</keyword>
<dbReference type="EMBL" id="PIPL01000001">
    <property type="protein sequence ID" value="RUO26801.1"/>
    <property type="molecule type" value="Genomic_DNA"/>
</dbReference>
<evidence type="ECO:0000256" key="4">
    <source>
        <dbReference type="ARBA" id="ARBA00023125"/>
    </source>
</evidence>
<sequence>MTTQKTNRRESILQSLTHMLENSPGKPITTARLAAEVGVSEAALYRHFPSKARMFEALIDYLEDILLGGINKIQEHEKDTNERIRLSVHLLLDFSERSPGMARILTGDALGGEHERLRQRVALLAEKIEAQFKQMLRERRLRESVTTAIDEGILANLVLAFVEGKIVQFVRSGFNRKPTDHFDLQWSLIEQQLKK</sequence>
<dbReference type="AlphaFoldDB" id="A0A432W9T1"/>
<dbReference type="GO" id="GO:0043590">
    <property type="term" value="C:bacterial nucleoid"/>
    <property type="evidence" value="ECO:0007669"/>
    <property type="project" value="UniProtKB-UniRule"/>
</dbReference>
<gene>
    <name evidence="7" type="primary">slmA</name>
    <name evidence="10" type="ORF">CWE09_08950</name>
</gene>
<dbReference type="Proteomes" id="UP000288293">
    <property type="component" value="Unassembled WGS sequence"/>
</dbReference>
<evidence type="ECO:0000256" key="7">
    <source>
        <dbReference type="HAMAP-Rule" id="MF_01839"/>
    </source>
</evidence>
<evidence type="ECO:0000256" key="3">
    <source>
        <dbReference type="ARBA" id="ARBA00023015"/>
    </source>
</evidence>
<proteinExistence type="inferred from homology"/>
<dbReference type="SUPFAM" id="SSF48498">
    <property type="entry name" value="Tetracyclin repressor-like, C-terminal domain"/>
    <property type="match status" value="1"/>
</dbReference>
<organism evidence="10 11">
    <name type="scientific">Aliidiomarina minuta</name>
    <dbReference type="NCBI Taxonomy" id="880057"/>
    <lineage>
        <taxon>Bacteria</taxon>
        <taxon>Pseudomonadati</taxon>
        <taxon>Pseudomonadota</taxon>
        <taxon>Gammaproteobacteria</taxon>
        <taxon>Alteromonadales</taxon>
        <taxon>Idiomarinaceae</taxon>
        <taxon>Aliidiomarina</taxon>
    </lineage>
</organism>
<dbReference type="InterPro" id="IPR054580">
    <property type="entry name" value="SlmA-like_C"/>
</dbReference>
<comment type="caution">
    <text evidence="10">The sequence shown here is derived from an EMBL/GenBank/DDBJ whole genome shotgun (WGS) entry which is preliminary data.</text>
</comment>
<dbReference type="PANTHER" id="PTHR47506">
    <property type="entry name" value="TRANSCRIPTIONAL REGULATORY PROTEIN"/>
    <property type="match status" value="1"/>
</dbReference>
<evidence type="ECO:0000259" key="9">
    <source>
        <dbReference type="PROSITE" id="PS50977"/>
    </source>
</evidence>
<dbReference type="InterPro" id="IPR001647">
    <property type="entry name" value="HTH_TetR"/>
</dbReference>
<evidence type="ECO:0000256" key="6">
    <source>
        <dbReference type="ARBA" id="ARBA00023306"/>
    </source>
</evidence>
<name>A0A432W9T1_9GAMM</name>
<dbReference type="PROSITE" id="PS50977">
    <property type="entry name" value="HTH_TETR_2"/>
    <property type="match status" value="1"/>
</dbReference>
<comment type="subunit">
    <text evidence="7">Homodimer. Interacts with FtsZ.</text>
</comment>
<keyword evidence="3" id="KW-0805">Transcription regulation</keyword>
<keyword evidence="4 7" id="KW-0238">DNA-binding</keyword>
<feature type="DNA-binding region" description="H-T-H motif" evidence="8">
    <location>
        <begin position="29"/>
        <end position="48"/>
    </location>
</feature>